<feature type="binding site" evidence="7">
    <location>
        <position position="233"/>
    </location>
    <ligand>
        <name>Mg(2+)</name>
        <dbReference type="ChEBI" id="CHEBI:18420"/>
        <label>1</label>
        <note>catalytic</note>
    </ligand>
</feature>
<evidence type="ECO:0000256" key="2">
    <source>
        <dbReference type="ARBA" id="ARBA00001946"/>
    </source>
</evidence>
<keyword evidence="4 7" id="KW-0479">Metal-binding</keyword>
<dbReference type="Gene3D" id="3.40.190.80">
    <property type="match status" value="1"/>
</dbReference>
<dbReference type="SUPFAM" id="SSF56655">
    <property type="entry name" value="Carbohydrate phosphatase"/>
    <property type="match status" value="1"/>
</dbReference>
<dbReference type="EC" id="3.1.3.25" evidence="8"/>
<dbReference type="PROSITE" id="PS00629">
    <property type="entry name" value="IMP_1"/>
    <property type="match status" value="1"/>
</dbReference>
<evidence type="ECO:0000313" key="10">
    <source>
        <dbReference type="Proteomes" id="UP000632740"/>
    </source>
</evidence>
<dbReference type="PANTHER" id="PTHR20854">
    <property type="entry name" value="INOSITOL MONOPHOSPHATASE"/>
    <property type="match status" value="1"/>
</dbReference>
<evidence type="ECO:0000256" key="6">
    <source>
        <dbReference type="ARBA" id="ARBA00022842"/>
    </source>
</evidence>
<feature type="binding site" evidence="7">
    <location>
        <position position="96"/>
    </location>
    <ligand>
        <name>Mg(2+)</name>
        <dbReference type="ChEBI" id="CHEBI:18420"/>
        <label>1</label>
        <note>catalytic</note>
    </ligand>
</feature>
<evidence type="ECO:0000256" key="3">
    <source>
        <dbReference type="ARBA" id="ARBA00009759"/>
    </source>
</evidence>
<dbReference type="GO" id="GO:0006020">
    <property type="term" value="P:inositol metabolic process"/>
    <property type="evidence" value="ECO:0007669"/>
    <property type="project" value="TreeGrafter"/>
</dbReference>
<evidence type="ECO:0000256" key="7">
    <source>
        <dbReference type="PIRSR" id="PIRSR600760-2"/>
    </source>
</evidence>
<dbReference type="CDD" id="cd01639">
    <property type="entry name" value="IMPase"/>
    <property type="match status" value="1"/>
</dbReference>
<evidence type="ECO:0000256" key="5">
    <source>
        <dbReference type="ARBA" id="ARBA00022801"/>
    </source>
</evidence>
<keyword evidence="6 7" id="KW-0460">Magnesium</keyword>
<comment type="catalytic activity">
    <reaction evidence="1 8">
        <text>a myo-inositol phosphate + H2O = myo-inositol + phosphate</text>
        <dbReference type="Rhea" id="RHEA:24056"/>
        <dbReference type="ChEBI" id="CHEBI:15377"/>
        <dbReference type="ChEBI" id="CHEBI:17268"/>
        <dbReference type="ChEBI" id="CHEBI:43474"/>
        <dbReference type="ChEBI" id="CHEBI:84139"/>
        <dbReference type="EC" id="3.1.3.25"/>
    </reaction>
</comment>
<protein>
    <recommendedName>
        <fullName evidence="8">Inositol-1-monophosphatase</fullName>
        <ecNumber evidence="8">3.1.3.25</ecNumber>
    </recommendedName>
</protein>
<dbReference type="InterPro" id="IPR000760">
    <property type="entry name" value="Inositol_monophosphatase-like"/>
</dbReference>
<feature type="binding site" evidence="7">
    <location>
        <position position="95"/>
    </location>
    <ligand>
        <name>Mg(2+)</name>
        <dbReference type="ChEBI" id="CHEBI:18420"/>
        <label>1</label>
        <note>catalytic</note>
    </ligand>
</feature>
<dbReference type="GO" id="GO:0046854">
    <property type="term" value="P:phosphatidylinositol phosphate biosynthetic process"/>
    <property type="evidence" value="ECO:0007669"/>
    <property type="project" value="InterPro"/>
</dbReference>
<evidence type="ECO:0000313" key="9">
    <source>
        <dbReference type="EMBL" id="GIG20516.1"/>
    </source>
</evidence>
<comment type="similarity">
    <text evidence="3 8">Belongs to the inositol monophosphatase superfamily.</text>
</comment>
<dbReference type="EMBL" id="BONK01000003">
    <property type="protein sequence ID" value="GIG20516.1"/>
    <property type="molecule type" value="Genomic_DNA"/>
</dbReference>
<keyword evidence="5 8" id="KW-0378">Hydrolase</keyword>
<dbReference type="PROSITE" id="PS00630">
    <property type="entry name" value="IMP_2"/>
    <property type="match status" value="1"/>
</dbReference>
<gene>
    <name evidence="9" type="primary">suhB</name>
    <name evidence="9" type="ORF">Cch01nite_12400</name>
</gene>
<feature type="binding site" evidence="7">
    <location>
        <position position="77"/>
    </location>
    <ligand>
        <name>Mg(2+)</name>
        <dbReference type="ChEBI" id="CHEBI:18420"/>
        <label>1</label>
        <note>catalytic</note>
    </ligand>
</feature>
<dbReference type="PANTHER" id="PTHR20854:SF4">
    <property type="entry name" value="INOSITOL-1-MONOPHOSPHATASE-RELATED"/>
    <property type="match status" value="1"/>
</dbReference>
<dbReference type="InterPro" id="IPR020583">
    <property type="entry name" value="Inositol_monoP_metal-BS"/>
</dbReference>
<evidence type="ECO:0000256" key="4">
    <source>
        <dbReference type="ARBA" id="ARBA00022723"/>
    </source>
</evidence>
<dbReference type="Proteomes" id="UP000632740">
    <property type="component" value="Unassembled WGS sequence"/>
</dbReference>
<dbReference type="Pfam" id="PF00459">
    <property type="entry name" value="Inositol_P"/>
    <property type="match status" value="1"/>
</dbReference>
<evidence type="ECO:0000256" key="8">
    <source>
        <dbReference type="RuleBase" id="RU364068"/>
    </source>
</evidence>
<dbReference type="AlphaFoldDB" id="A0A919NZF7"/>
<comment type="caution">
    <text evidence="9">The sequence shown here is derived from an EMBL/GenBank/DDBJ whole genome shotgun (WGS) entry which is preliminary data.</text>
</comment>
<dbReference type="InterPro" id="IPR020550">
    <property type="entry name" value="Inositol_monophosphatase_CS"/>
</dbReference>
<dbReference type="PRINTS" id="PR00377">
    <property type="entry name" value="IMPHPHTASES"/>
</dbReference>
<comment type="cofactor">
    <cofactor evidence="2 7 8">
        <name>Mg(2+)</name>
        <dbReference type="ChEBI" id="CHEBI:18420"/>
    </cofactor>
</comment>
<feature type="binding site" evidence="7">
    <location>
        <position position="93"/>
    </location>
    <ligand>
        <name>Mg(2+)</name>
        <dbReference type="ChEBI" id="CHEBI:18420"/>
        <label>2</label>
    </ligand>
</feature>
<dbReference type="GO" id="GO:0007165">
    <property type="term" value="P:signal transduction"/>
    <property type="evidence" value="ECO:0007669"/>
    <property type="project" value="TreeGrafter"/>
</dbReference>
<dbReference type="InterPro" id="IPR033942">
    <property type="entry name" value="IMPase"/>
</dbReference>
<dbReference type="GO" id="GO:0008934">
    <property type="term" value="F:inositol monophosphate 1-phosphatase activity"/>
    <property type="evidence" value="ECO:0007669"/>
    <property type="project" value="InterPro"/>
</dbReference>
<keyword evidence="10" id="KW-1185">Reference proteome</keyword>
<proteinExistence type="inferred from homology"/>
<sequence length="285" mass="29988">MTDLPMAADQVDELVAIAEGLAREAGRMVHEGRPDRVEVAATKSSAVDVVTAMDLASEELLRRRLGELRPRDGILGEEQGFVPGTSGVTWVVDPIDGTVNYLYGIPSYAVSVAAVVGPAGDDGRAPDPATWTVLAGCVHAPSDGRTFTAGHGRGAYLDGRRLSIGEARPLSGCLVGTGFGYLATRRRSQARVLVELLPRVRDIRRNGSAAIELCTLGFGGLDLFYERGLAPWDLAAAGLVAQEAGALVTGLRGRRAGVDMTVAGHPSQVAELVGLLEEMRADSDM</sequence>
<dbReference type="Gene3D" id="3.30.540.10">
    <property type="entry name" value="Fructose-1,6-Bisphosphatase, subunit A, domain 1"/>
    <property type="match status" value="1"/>
</dbReference>
<organism evidence="9 10">
    <name type="scientific">Cellulomonas chitinilytica</name>
    <dbReference type="NCBI Taxonomy" id="398759"/>
    <lineage>
        <taxon>Bacteria</taxon>
        <taxon>Bacillati</taxon>
        <taxon>Actinomycetota</taxon>
        <taxon>Actinomycetes</taxon>
        <taxon>Micrococcales</taxon>
        <taxon>Cellulomonadaceae</taxon>
        <taxon>Cellulomonas</taxon>
    </lineage>
</organism>
<name>A0A919NZF7_9CELL</name>
<evidence type="ECO:0000256" key="1">
    <source>
        <dbReference type="ARBA" id="ARBA00001033"/>
    </source>
</evidence>
<dbReference type="GO" id="GO:0046872">
    <property type="term" value="F:metal ion binding"/>
    <property type="evidence" value="ECO:0007669"/>
    <property type="project" value="UniProtKB-KW"/>
</dbReference>
<accession>A0A919NZF7</accession>
<reference evidence="9" key="1">
    <citation type="submission" date="2021-01" db="EMBL/GenBank/DDBJ databases">
        <title>Whole genome shotgun sequence of Cellulomonas chitinilytica NBRC 110799.</title>
        <authorList>
            <person name="Komaki H."/>
            <person name="Tamura T."/>
        </authorList>
    </citation>
    <scope>NUCLEOTIDE SEQUENCE</scope>
    <source>
        <strain evidence="9">NBRC 110799</strain>
    </source>
</reference>